<accession>A0A6J4KV28</accession>
<dbReference type="GO" id="GO:0015074">
    <property type="term" value="P:DNA integration"/>
    <property type="evidence" value="ECO:0007669"/>
    <property type="project" value="InterPro"/>
</dbReference>
<gene>
    <name evidence="5" type="ORF">AVDCRST_MAG46-376</name>
</gene>
<dbReference type="Gene3D" id="1.10.443.10">
    <property type="entry name" value="Intergrase catalytic core"/>
    <property type="match status" value="1"/>
</dbReference>
<proteinExistence type="inferred from homology"/>
<feature type="domain" description="Tyr recombinase" evidence="4">
    <location>
        <begin position="1"/>
        <end position="163"/>
    </location>
</feature>
<organism evidence="5">
    <name type="scientific">uncultured Nocardioidaceae bacterium</name>
    <dbReference type="NCBI Taxonomy" id="253824"/>
    <lineage>
        <taxon>Bacteria</taxon>
        <taxon>Bacillati</taxon>
        <taxon>Actinomycetota</taxon>
        <taxon>Actinomycetes</taxon>
        <taxon>Propionibacteriales</taxon>
        <taxon>Nocardioidaceae</taxon>
        <taxon>environmental samples</taxon>
    </lineage>
</organism>
<dbReference type="InterPro" id="IPR013762">
    <property type="entry name" value="Integrase-like_cat_sf"/>
</dbReference>
<keyword evidence="3" id="KW-0233">DNA recombination</keyword>
<dbReference type="InterPro" id="IPR011010">
    <property type="entry name" value="DNA_brk_join_enz"/>
</dbReference>
<evidence type="ECO:0000256" key="3">
    <source>
        <dbReference type="ARBA" id="ARBA00023172"/>
    </source>
</evidence>
<dbReference type="SUPFAM" id="SSF56349">
    <property type="entry name" value="DNA breaking-rejoining enzymes"/>
    <property type="match status" value="1"/>
</dbReference>
<dbReference type="AlphaFoldDB" id="A0A6J4KV28"/>
<dbReference type="EMBL" id="CADCUD010000030">
    <property type="protein sequence ID" value="CAA9314172.1"/>
    <property type="molecule type" value="Genomic_DNA"/>
</dbReference>
<protein>
    <submittedName>
        <fullName evidence="5">Phage integrase</fullName>
    </submittedName>
</protein>
<keyword evidence="2" id="KW-0238">DNA-binding</keyword>
<comment type="similarity">
    <text evidence="1">Belongs to the 'phage' integrase family.</text>
</comment>
<dbReference type="GO" id="GO:0006310">
    <property type="term" value="P:DNA recombination"/>
    <property type="evidence" value="ECO:0007669"/>
    <property type="project" value="UniProtKB-KW"/>
</dbReference>
<evidence type="ECO:0000256" key="2">
    <source>
        <dbReference type="ARBA" id="ARBA00023125"/>
    </source>
</evidence>
<evidence type="ECO:0000259" key="4">
    <source>
        <dbReference type="PROSITE" id="PS51898"/>
    </source>
</evidence>
<evidence type="ECO:0000313" key="5">
    <source>
        <dbReference type="EMBL" id="CAA9314172.1"/>
    </source>
</evidence>
<dbReference type="InterPro" id="IPR002104">
    <property type="entry name" value="Integrase_catalytic"/>
</dbReference>
<evidence type="ECO:0000256" key="1">
    <source>
        <dbReference type="ARBA" id="ARBA00008857"/>
    </source>
</evidence>
<dbReference type="PANTHER" id="PTHR30349:SF41">
    <property type="entry name" value="INTEGRASE_RECOMBINASE PROTEIN MJ0367-RELATED"/>
    <property type="match status" value="1"/>
</dbReference>
<reference evidence="5" key="1">
    <citation type="submission" date="2020-02" db="EMBL/GenBank/DDBJ databases">
        <authorList>
            <person name="Meier V. D."/>
        </authorList>
    </citation>
    <scope>NUCLEOTIDE SEQUENCE</scope>
    <source>
        <strain evidence="5">AVDCRST_MAG46</strain>
    </source>
</reference>
<dbReference type="PANTHER" id="PTHR30349">
    <property type="entry name" value="PHAGE INTEGRASE-RELATED"/>
    <property type="match status" value="1"/>
</dbReference>
<name>A0A6J4KV28_9ACTN</name>
<sequence>MLATGVRIGEALAVVWAQVDWETGTVQITSTPVRVRREGLLRTGTKSRAGERVLPLPPTAASMLRRRFMSGARLDQPLFPDVLGGFRDPANVRRELREARGDEALAWITSHSFRKTTATILDDAASSARLVGDQLGHARPSMTQDVYMGRRAVDTQRKRSRWR</sequence>
<dbReference type="GO" id="GO:0003677">
    <property type="term" value="F:DNA binding"/>
    <property type="evidence" value="ECO:0007669"/>
    <property type="project" value="UniProtKB-KW"/>
</dbReference>
<dbReference type="Pfam" id="PF00589">
    <property type="entry name" value="Phage_integrase"/>
    <property type="match status" value="1"/>
</dbReference>
<dbReference type="PROSITE" id="PS51898">
    <property type="entry name" value="TYR_RECOMBINASE"/>
    <property type="match status" value="1"/>
</dbReference>
<dbReference type="CDD" id="cd01189">
    <property type="entry name" value="INT_ICEBs1_C_like"/>
    <property type="match status" value="1"/>
</dbReference>
<dbReference type="InterPro" id="IPR050090">
    <property type="entry name" value="Tyrosine_recombinase_XerCD"/>
</dbReference>